<name>N9R9N3_9GAMM</name>
<proteinExistence type="predicted"/>
<reference evidence="2" key="3">
    <citation type="submission" date="2024-03" db="EMBL/GenBank/DDBJ databases">
        <authorList>
            <person name="Sun Q."/>
            <person name="Sedlacek I."/>
        </authorList>
    </citation>
    <scope>NUCLEOTIDE SEQUENCE</scope>
    <source>
        <strain evidence="2">CCM 8635</strain>
    </source>
</reference>
<reference evidence="2 4" key="2">
    <citation type="journal article" date="2014" name="Int. J. Syst. Evol. Microbiol.">
        <title>Complete genome sequence of Corynebacterium casei LMG S-19264T (=DSM 44701T), isolated from a smear-ripened cheese.</title>
        <authorList>
            <consortium name="US DOE Joint Genome Institute (JGI-PGF)"/>
            <person name="Walter F."/>
            <person name="Albersmeier A."/>
            <person name="Kalinowski J."/>
            <person name="Ruckert C."/>
        </authorList>
    </citation>
    <scope>NUCLEOTIDE SEQUENCE [LARGE SCALE GENOMIC DNA]</scope>
    <source>
        <strain evidence="2 4">CCM 8635</strain>
    </source>
</reference>
<dbReference type="PATRIC" id="fig|1217698.3.peg.1849"/>
<comment type="caution">
    <text evidence="1">The sequence shown here is derived from an EMBL/GenBank/DDBJ whole genome shotgun (WGS) entry which is preliminary data.</text>
</comment>
<dbReference type="GeneID" id="80103974"/>
<evidence type="ECO:0000313" key="2">
    <source>
        <dbReference type="EMBL" id="GGH32646.1"/>
    </source>
</evidence>
<dbReference type="STRING" id="1217698.F888_01902"/>
<dbReference type="Proteomes" id="UP000013200">
    <property type="component" value="Unassembled WGS sequence"/>
</dbReference>
<dbReference type="Proteomes" id="UP000652691">
    <property type="component" value="Unassembled WGS sequence"/>
</dbReference>
<keyword evidence="3" id="KW-1185">Reference proteome</keyword>
<evidence type="ECO:0000313" key="3">
    <source>
        <dbReference type="Proteomes" id="UP000013200"/>
    </source>
</evidence>
<gene>
    <name evidence="1" type="ORF">F888_01902</name>
    <name evidence="2" type="ORF">GCM10007354_14060</name>
</gene>
<evidence type="ECO:0000313" key="1">
    <source>
        <dbReference type="EMBL" id="ENX39031.1"/>
    </source>
</evidence>
<organism evidence="1 3">
    <name type="scientific">Acinetobacter courvalinii</name>
    <dbReference type="NCBI Taxonomy" id="280147"/>
    <lineage>
        <taxon>Bacteria</taxon>
        <taxon>Pseudomonadati</taxon>
        <taxon>Pseudomonadota</taxon>
        <taxon>Gammaproteobacteria</taxon>
        <taxon>Moraxellales</taxon>
        <taxon>Moraxellaceae</taxon>
        <taxon>Acinetobacter</taxon>
    </lineage>
</organism>
<protein>
    <submittedName>
        <fullName evidence="1">Uncharacterized protein</fullName>
    </submittedName>
</protein>
<accession>N9R9N3</accession>
<sequence length="236" mass="27588">MDLYSKFFSIILLSLSIHASANDKLLHEGNKIFFKTGGSKIFLFNDSDFCFEENSFFIENLTNDSRKYLFVNYTEDCNLSGEYKIFELYKNSVKKFYLSSLYDPEFLKKEKTILERFKDGVVSYTRVYKMKNNKYYLVEELKTLGDNVQLSTIFFTKSKSYFLKNDAGEKVERVLISVDKSILYNEEFKKTNSYLIEGDVVDIIGVEKFNDDFYLSVKYSGRKGVVNGFIKISDIL</sequence>
<reference evidence="1 3" key="1">
    <citation type="submission" date="2013-02" db="EMBL/GenBank/DDBJ databases">
        <title>The Genome Sequence of Acinetobacter sp. NIPH 3623.</title>
        <authorList>
            <consortium name="The Broad Institute Genome Sequencing Platform"/>
            <consortium name="The Broad Institute Genome Sequencing Center for Infectious Disease"/>
            <person name="Cerqueira G."/>
            <person name="Feldgarden M."/>
            <person name="Courvalin P."/>
            <person name="Perichon B."/>
            <person name="Grillot-Courvalin C."/>
            <person name="Clermont D."/>
            <person name="Rocha E."/>
            <person name="Yoon E.-J."/>
            <person name="Nemec A."/>
            <person name="Walker B."/>
            <person name="Young S.K."/>
            <person name="Zeng Q."/>
            <person name="Gargeya S."/>
            <person name="Fitzgerald M."/>
            <person name="Haas B."/>
            <person name="Abouelleil A."/>
            <person name="Alvarado L."/>
            <person name="Arachchi H.M."/>
            <person name="Berlin A.M."/>
            <person name="Chapman S.B."/>
            <person name="Dewar J."/>
            <person name="Goldberg J."/>
            <person name="Griggs A."/>
            <person name="Gujja S."/>
            <person name="Hansen M."/>
            <person name="Howarth C."/>
            <person name="Imamovic A."/>
            <person name="Larimer J."/>
            <person name="McCowan C."/>
            <person name="Murphy C."/>
            <person name="Neiman D."/>
            <person name="Pearson M."/>
            <person name="Priest M."/>
            <person name="Roberts A."/>
            <person name="Saif S."/>
            <person name="Shea T."/>
            <person name="Sisk P."/>
            <person name="Sykes S."/>
            <person name="Wortman J."/>
            <person name="Nusbaum C."/>
            <person name="Birren B."/>
        </authorList>
    </citation>
    <scope>NUCLEOTIDE SEQUENCE [LARGE SCALE GENOMIC DNA]</scope>
    <source>
        <strain evidence="1 3">NIPH 3623</strain>
    </source>
</reference>
<evidence type="ECO:0000313" key="4">
    <source>
        <dbReference type="Proteomes" id="UP000652691"/>
    </source>
</evidence>
<dbReference type="EMBL" id="BMDA01000001">
    <property type="protein sequence ID" value="GGH32646.1"/>
    <property type="molecule type" value="Genomic_DNA"/>
</dbReference>
<dbReference type="HOGENOM" id="CLU_1168663_0_0_6"/>
<dbReference type="AlphaFoldDB" id="N9R9N3"/>
<dbReference type="RefSeq" id="WP_005285145.1">
    <property type="nucleotide sequence ID" value="NZ_BMDA01000001.1"/>
</dbReference>
<dbReference type="EMBL" id="APSA01000005">
    <property type="protein sequence ID" value="ENX39031.1"/>
    <property type="molecule type" value="Genomic_DNA"/>
</dbReference>